<dbReference type="EMBL" id="JBIGHV010000003">
    <property type="protein sequence ID" value="MFG6430367.1"/>
    <property type="molecule type" value="Genomic_DNA"/>
</dbReference>
<dbReference type="Gene3D" id="3.40.50.1110">
    <property type="entry name" value="SGNH hydrolase"/>
    <property type="match status" value="1"/>
</dbReference>
<dbReference type="InterPro" id="IPR036514">
    <property type="entry name" value="SGNH_hydro_sf"/>
</dbReference>
<protein>
    <recommendedName>
        <fullName evidence="3">SGNH hydrolase-type esterase domain-containing protein</fullName>
    </recommendedName>
</protein>
<name>A0ABW7F158_9BURK</name>
<evidence type="ECO:0000313" key="1">
    <source>
        <dbReference type="EMBL" id="MFG6430367.1"/>
    </source>
</evidence>
<gene>
    <name evidence="1" type="ORF">ACG00Y_10605</name>
</gene>
<dbReference type="RefSeq" id="WP_394478579.1">
    <property type="nucleotide sequence ID" value="NZ_JBIGHV010000003.1"/>
</dbReference>
<sequence length="294" mass="30995">MSNPVKVISPYDLSHGDFPIGDYGQCFLAQGDSWFSIGAIPPYKTTNVLEELRLARWAVAVNCAAPGAVLRRMVDNVRAPNFVNQLRGNVATRWSAVLVSGGGNDLIEAIGSPPSAPRAQRLLLTPAERGVGAVGGAAASYLSDQGWQTFSTYLGAVFNGLADLRDSGVNKPTPLLLHNYALLRPRPASAGAGFGPWLQPALVRFQVPENVWLAIGELLMTRLGDLLRDLAAARVAAQPGAGPIQIIDSQSAHLVLADAGSTGASGDWANEIHPTRDGYAKVAATWAEALDALP</sequence>
<keyword evidence="2" id="KW-1185">Reference proteome</keyword>
<evidence type="ECO:0008006" key="3">
    <source>
        <dbReference type="Google" id="ProtNLM"/>
    </source>
</evidence>
<reference evidence="1 2" key="1">
    <citation type="submission" date="2024-08" db="EMBL/GenBank/DDBJ databases">
        <authorList>
            <person name="Lu H."/>
        </authorList>
    </citation>
    <scope>NUCLEOTIDE SEQUENCE [LARGE SCALE GENOMIC DNA]</scope>
    <source>
        <strain evidence="1 2">LYH14W</strain>
    </source>
</reference>
<proteinExistence type="predicted"/>
<dbReference type="Proteomes" id="UP001606210">
    <property type="component" value="Unassembled WGS sequence"/>
</dbReference>
<accession>A0ABW7F158</accession>
<dbReference type="SUPFAM" id="SSF52266">
    <property type="entry name" value="SGNH hydrolase"/>
    <property type="match status" value="1"/>
</dbReference>
<evidence type="ECO:0000313" key="2">
    <source>
        <dbReference type="Proteomes" id="UP001606210"/>
    </source>
</evidence>
<comment type="caution">
    <text evidence="1">The sequence shown here is derived from an EMBL/GenBank/DDBJ whole genome shotgun (WGS) entry which is preliminary data.</text>
</comment>
<organism evidence="1 2">
    <name type="scientific">Pelomonas parva</name>
    <dbReference type="NCBI Taxonomy" id="3299032"/>
    <lineage>
        <taxon>Bacteria</taxon>
        <taxon>Pseudomonadati</taxon>
        <taxon>Pseudomonadota</taxon>
        <taxon>Betaproteobacteria</taxon>
        <taxon>Burkholderiales</taxon>
        <taxon>Sphaerotilaceae</taxon>
        <taxon>Roseateles</taxon>
    </lineage>
</organism>